<proteinExistence type="predicted"/>
<dbReference type="PANTHER" id="PTHR31876:SF26">
    <property type="entry name" value="PROTEIN LIKE COV 2"/>
    <property type="match status" value="1"/>
</dbReference>
<dbReference type="PANTHER" id="PTHR31876">
    <property type="entry name" value="COV-LIKE PROTEIN 1"/>
    <property type="match status" value="1"/>
</dbReference>
<keyword evidence="3" id="KW-1185">Reference proteome</keyword>
<dbReference type="Pfam" id="PF04367">
    <property type="entry name" value="DUF502"/>
    <property type="match status" value="1"/>
</dbReference>
<evidence type="ECO:0000256" key="1">
    <source>
        <dbReference type="SAM" id="Phobius"/>
    </source>
</evidence>
<dbReference type="EMBL" id="JAESVP010000002">
    <property type="protein sequence ID" value="MBL4927498.1"/>
    <property type="molecule type" value="Genomic_DNA"/>
</dbReference>
<feature type="transmembrane region" description="Helical" evidence="1">
    <location>
        <begin position="71"/>
        <end position="92"/>
    </location>
</feature>
<protein>
    <submittedName>
        <fullName evidence="2">DUF502 domain-containing protein</fullName>
    </submittedName>
</protein>
<keyword evidence="1" id="KW-1133">Transmembrane helix</keyword>
<name>A0A8J7MPB9_9RHOB</name>
<reference evidence="2" key="1">
    <citation type="submission" date="2021-01" db="EMBL/GenBank/DDBJ databases">
        <title>Genome seq and assembly of Tabrizicola sp. KVB23.</title>
        <authorList>
            <person name="Chhetri G."/>
        </authorList>
    </citation>
    <scope>NUCLEOTIDE SEQUENCE</scope>
    <source>
        <strain evidence="2">KVB23</strain>
    </source>
</reference>
<accession>A0A8J7MPB9</accession>
<evidence type="ECO:0000313" key="2">
    <source>
        <dbReference type="EMBL" id="MBL4927498.1"/>
    </source>
</evidence>
<dbReference type="Proteomes" id="UP000619033">
    <property type="component" value="Unassembled WGS sequence"/>
</dbReference>
<dbReference type="AlphaFoldDB" id="A0A8J7MPB9"/>
<evidence type="ECO:0000313" key="3">
    <source>
        <dbReference type="Proteomes" id="UP000619033"/>
    </source>
</evidence>
<dbReference type="RefSeq" id="WP_202658625.1">
    <property type="nucleotide sequence ID" value="NZ_JAESVP010000002.1"/>
</dbReference>
<keyword evidence="1" id="KW-0812">Transmembrane</keyword>
<sequence>MSEPEPQRRSLLGALRSSFLTGLVVVLPVGLTIYVVWGVIGYIDGWILPLIPAPWQPEAVMHRIFGPEANFPVRGVGVLVFLVFTAIIGWLARGLLGRTFVRQAENIVDRVPLVRSVYSGLKQITETFFAKKEKSFERTCLVEFPKPGSWAVGMVSSQPKGEIAANLPKGETMVAVFIGLTPLTSGLLVFVPEREVIYLDMKTDDAVKLVVSAGLVYPVQKDQMVAALAAR</sequence>
<comment type="caution">
    <text evidence="2">The sequence shown here is derived from an EMBL/GenBank/DDBJ whole genome shotgun (WGS) entry which is preliminary data.</text>
</comment>
<organism evidence="2 3">
    <name type="scientific">Fuscibacter oryzae</name>
    <dbReference type="NCBI Taxonomy" id="2803939"/>
    <lineage>
        <taxon>Bacteria</taxon>
        <taxon>Pseudomonadati</taxon>
        <taxon>Pseudomonadota</taxon>
        <taxon>Alphaproteobacteria</taxon>
        <taxon>Rhodobacterales</taxon>
        <taxon>Paracoccaceae</taxon>
        <taxon>Fuscibacter</taxon>
    </lineage>
</organism>
<dbReference type="InterPro" id="IPR007462">
    <property type="entry name" value="COV1-like"/>
</dbReference>
<keyword evidence="1" id="KW-0472">Membrane</keyword>
<feature type="transmembrane region" description="Helical" evidence="1">
    <location>
        <begin position="20"/>
        <end position="43"/>
    </location>
</feature>
<gene>
    <name evidence="2" type="ORF">JI744_05200</name>
</gene>